<dbReference type="SUPFAM" id="SSF53335">
    <property type="entry name" value="S-adenosyl-L-methionine-dependent methyltransferases"/>
    <property type="match status" value="1"/>
</dbReference>
<dbReference type="Gene3D" id="3.40.50.150">
    <property type="entry name" value="Vaccinia Virus protein VP39"/>
    <property type="match status" value="1"/>
</dbReference>
<dbReference type="AlphaFoldDB" id="A0A7G6TUP6"/>
<dbReference type="InterPro" id="IPR029063">
    <property type="entry name" value="SAM-dependent_MTases_sf"/>
</dbReference>
<dbReference type="InterPro" id="IPR006342">
    <property type="entry name" value="FkbM_mtfrase"/>
</dbReference>
<dbReference type="InterPro" id="IPR053188">
    <property type="entry name" value="FkbM_Methyltransferase"/>
</dbReference>
<organism evidence="2 3">
    <name type="scientific">Tardiphaga robiniae</name>
    <dbReference type="NCBI Taxonomy" id="943830"/>
    <lineage>
        <taxon>Bacteria</taxon>
        <taxon>Pseudomonadati</taxon>
        <taxon>Pseudomonadota</taxon>
        <taxon>Alphaproteobacteria</taxon>
        <taxon>Hyphomicrobiales</taxon>
        <taxon>Nitrobacteraceae</taxon>
        <taxon>Tardiphaga</taxon>
    </lineage>
</organism>
<dbReference type="GO" id="GO:0032259">
    <property type="term" value="P:methylation"/>
    <property type="evidence" value="ECO:0007669"/>
    <property type="project" value="UniProtKB-KW"/>
</dbReference>
<accession>A0A7G6TUP6</accession>
<reference evidence="3" key="1">
    <citation type="journal article" date="2020" name="Mol. Plant Microbe">
        <title>Rhizobial microsymbionts of the narrowly endemic Oxytropis species growing in Kamchatka are characterized by significant genetic diversity and possess a set of genes that are associated with T3SS and T6SS secretion systems and can affect the development of symbiosis.</title>
        <authorList>
            <person name="Safronova V."/>
            <person name="Guro P."/>
            <person name="Sazanova A."/>
            <person name="Kuznetsova I."/>
            <person name="Belimov A."/>
            <person name="Yakubov V."/>
            <person name="Chirak E."/>
            <person name="Afonin A."/>
            <person name="Gogolev Y."/>
            <person name="Andronov E."/>
            <person name="Tikhonovich I."/>
        </authorList>
    </citation>
    <scope>NUCLEOTIDE SEQUENCE [LARGE SCALE GENOMIC DNA]</scope>
    <source>
        <strain evidence="3">581</strain>
    </source>
</reference>
<feature type="domain" description="Methyltransferase FkbM" evidence="1">
    <location>
        <begin position="81"/>
        <end position="238"/>
    </location>
</feature>
<dbReference type="Pfam" id="PF05050">
    <property type="entry name" value="Methyltransf_21"/>
    <property type="match status" value="1"/>
</dbReference>
<dbReference type="GO" id="GO:0008171">
    <property type="term" value="F:O-methyltransferase activity"/>
    <property type="evidence" value="ECO:0007669"/>
    <property type="project" value="TreeGrafter"/>
</dbReference>
<dbReference type="RefSeq" id="WP_184515341.1">
    <property type="nucleotide sequence ID" value="NZ_CP050292.1"/>
</dbReference>
<dbReference type="KEGG" id="trb:HB776_03880"/>
<gene>
    <name evidence="2" type="ORF">HB776_03880</name>
</gene>
<keyword evidence="2" id="KW-0808">Transferase</keyword>
<name>A0A7G6TUP6_9BRAD</name>
<dbReference type="PANTHER" id="PTHR36973">
    <property type="entry name" value="SLL1456 PROTEIN-RELATED"/>
    <property type="match status" value="1"/>
</dbReference>
<keyword evidence="2" id="KW-0489">Methyltransferase</keyword>
<proteinExistence type="predicted"/>
<dbReference type="NCBIfam" id="TIGR01444">
    <property type="entry name" value="fkbM_fam"/>
    <property type="match status" value="1"/>
</dbReference>
<dbReference type="EMBL" id="CP050292">
    <property type="protein sequence ID" value="QND70478.1"/>
    <property type="molecule type" value="Genomic_DNA"/>
</dbReference>
<dbReference type="PANTHER" id="PTHR36973:SF4">
    <property type="entry name" value="NODULATION PROTEIN"/>
    <property type="match status" value="1"/>
</dbReference>
<evidence type="ECO:0000313" key="3">
    <source>
        <dbReference type="Proteomes" id="UP000515291"/>
    </source>
</evidence>
<evidence type="ECO:0000313" key="2">
    <source>
        <dbReference type="EMBL" id="QND70478.1"/>
    </source>
</evidence>
<dbReference type="Proteomes" id="UP000515291">
    <property type="component" value="Chromosome"/>
</dbReference>
<protein>
    <submittedName>
        <fullName evidence="2">FkbM family methyltransferase</fullName>
    </submittedName>
</protein>
<evidence type="ECO:0000259" key="1">
    <source>
        <dbReference type="Pfam" id="PF05050"/>
    </source>
</evidence>
<sequence length="257" mass="28332">MLLAKIIPERIKAAIRPTYQKLFHGVQQEVGSNLDIAQFDQFEFAYRKGTTDTIIAGNVPGYRLSKLVPSYDAREGDVIVHIGAHIGASVLASSVDAPMAKVFGIEASQDTFNLLRINVVLNGAENVSVHRMAIADRNGPVTLYFDTGHWGHSITKQLSNRSETVEGQTLGDFFNSQGIEQCNLLYLNCEGAEFPILLAAEQQALAKCQRILADCHPHLWSKNSITDLKSHLERHGFKTSIIGGGYDRILAERDIEA</sequence>